<evidence type="ECO:0000313" key="2">
    <source>
        <dbReference type="WBParaSite" id="PS1159_v2.g21389.t1"/>
    </source>
</evidence>
<sequence>MGSNFESIFTWPRNQAPPKLSRNEREDLILFNFTLINLKQYAKNTNDPKVNELIETMEEYIASNTEINDYGSALAFNTLRKQPQFDSMILCESPPPQTRTRINSITREDKISTVLDLPPAIPTVIEEPHEPIWIRMLPQLALTLTALAWLFGGPLMFQYLDPKIAKVPYFTVLTLSFQICFSIGWGNLPPTIEISRLFTMPYAAIGVPLTFLTLSNFAKYIIHNEFTIDWMFLSNVLRHKISIPEKKRKMPLFKSFNLLVWYQFIGVILFNTVFGEYGVINSWYFVWISAAMIGFGDIIPEPKNLFQAIIMCIYFGTGNVLMQTFFISMCYQFQRLHFVILKSYLFHFHYFIKNKFVK</sequence>
<evidence type="ECO:0000313" key="1">
    <source>
        <dbReference type="Proteomes" id="UP000887580"/>
    </source>
</evidence>
<organism evidence="1 2">
    <name type="scientific">Panagrolaimus sp. PS1159</name>
    <dbReference type="NCBI Taxonomy" id="55785"/>
    <lineage>
        <taxon>Eukaryota</taxon>
        <taxon>Metazoa</taxon>
        <taxon>Ecdysozoa</taxon>
        <taxon>Nematoda</taxon>
        <taxon>Chromadorea</taxon>
        <taxon>Rhabditida</taxon>
        <taxon>Tylenchina</taxon>
        <taxon>Panagrolaimomorpha</taxon>
        <taxon>Panagrolaimoidea</taxon>
        <taxon>Panagrolaimidae</taxon>
        <taxon>Panagrolaimus</taxon>
    </lineage>
</organism>
<proteinExistence type="predicted"/>
<reference evidence="2" key="1">
    <citation type="submission" date="2022-11" db="UniProtKB">
        <authorList>
            <consortium name="WormBaseParasite"/>
        </authorList>
    </citation>
    <scope>IDENTIFICATION</scope>
</reference>
<accession>A0AC35FW08</accession>
<name>A0AC35FW08_9BILA</name>
<dbReference type="Proteomes" id="UP000887580">
    <property type="component" value="Unplaced"/>
</dbReference>
<dbReference type="WBParaSite" id="PS1159_v2.g21389.t1">
    <property type="protein sequence ID" value="PS1159_v2.g21389.t1"/>
    <property type="gene ID" value="PS1159_v2.g21389"/>
</dbReference>
<protein>
    <submittedName>
        <fullName evidence="2">Potassium channel domain-containing protein</fullName>
    </submittedName>
</protein>